<feature type="transmembrane region" description="Helical" evidence="1">
    <location>
        <begin position="104"/>
        <end position="122"/>
    </location>
</feature>
<dbReference type="EMBL" id="NOJZ02000001">
    <property type="protein sequence ID" value="RDY24870.1"/>
    <property type="molecule type" value="Genomic_DNA"/>
</dbReference>
<accession>A0A371IWL3</accession>
<keyword evidence="3" id="KW-1185">Reference proteome</keyword>
<sequence length="229" mass="27526">MGIILYKIKEILKFITKWIIIFFSTIILFFGVYIIILKLQEFIFVPKDYFMWTINSPQNKVIFILEFIWIIFIMYKASMYKEKKKSSDFYKKNQKIWKKHRKSFILVNIVLLYAVITNVSVIDYSKIKTYSIFHPLGKEYSIEDIKSINTGVYGSRIPYIRDKGQFYYKIKFNDDSTIDINNYLGGTKEEMETYLEIEKLDKYFISKGLSKTSSMKNIEYVDRFKRILQ</sequence>
<organism evidence="2 3">
    <name type="scientific">Romboutsia maritimum</name>
    <dbReference type="NCBI Taxonomy" id="2020948"/>
    <lineage>
        <taxon>Bacteria</taxon>
        <taxon>Bacillati</taxon>
        <taxon>Bacillota</taxon>
        <taxon>Clostridia</taxon>
        <taxon>Peptostreptococcales</taxon>
        <taxon>Peptostreptococcaceae</taxon>
        <taxon>Romboutsia</taxon>
    </lineage>
</organism>
<dbReference type="AlphaFoldDB" id="A0A371IWL3"/>
<keyword evidence="1" id="KW-0812">Transmembrane</keyword>
<proteinExistence type="predicted"/>
<reference evidence="2 3" key="1">
    <citation type="journal article" date="2017" name="Genome Announc.">
        <title>Draft Genome Sequence of Romboutsia maritimum sp. nov. Strain CCRI-22766(T), Isolated from Coastal Estuarine Mud.</title>
        <authorList>
            <person name="Maheux A.F."/>
            <person name="Boudreau D.K."/>
            <person name="Berube E."/>
            <person name="Boissinot M."/>
            <person name="Raymond F."/>
            <person name="Brodeur S."/>
            <person name="Corbeil J."/>
            <person name="Brightwell G."/>
            <person name="Broda D."/>
            <person name="Omar R.F."/>
            <person name="Bergeron M.G."/>
        </authorList>
    </citation>
    <scope>NUCLEOTIDE SEQUENCE [LARGE SCALE GENOMIC DNA]</scope>
    <source>
        <strain evidence="2 3">CCRI-22766</strain>
    </source>
</reference>
<dbReference type="Proteomes" id="UP000243494">
    <property type="component" value="Unassembled WGS sequence"/>
</dbReference>
<name>A0A371IWL3_9FIRM</name>
<evidence type="ECO:0000313" key="2">
    <source>
        <dbReference type="EMBL" id="RDY24870.1"/>
    </source>
</evidence>
<evidence type="ECO:0000313" key="3">
    <source>
        <dbReference type="Proteomes" id="UP000243494"/>
    </source>
</evidence>
<gene>
    <name evidence="2" type="ORF">CHF27_001335</name>
</gene>
<evidence type="ECO:0000256" key="1">
    <source>
        <dbReference type="SAM" id="Phobius"/>
    </source>
</evidence>
<protein>
    <submittedName>
        <fullName evidence="2">Uncharacterized protein</fullName>
    </submittedName>
</protein>
<feature type="transmembrane region" description="Helical" evidence="1">
    <location>
        <begin position="18"/>
        <end position="37"/>
    </location>
</feature>
<keyword evidence="1" id="KW-0472">Membrane</keyword>
<comment type="caution">
    <text evidence="2">The sequence shown here is derived from an EMBL/GenBank/DDBJ whole genome shotgun (WGS) entry which is preliminary data.</text>
</comment>
<keyword evidence="1" id="KW-1133">Transmembrane helix</keyword>
<dbReference type="RefSeq" id="WP_095404771.1">
    <property type="nucleotide sequence ID" value="NZ_NOJZ02000001.1"/>
</dbReference>
<dbReference type="OrthoDB" id="9791488at2"/>
<feature type="transmembrane region" description="Helical" evidence="1">
    <location>
        <begin position="57"/>
        <end position="75"/>
    </location>
</feature>